<sequence length="38" mass="4262">MSRHLVPPQVHISRWSKTNGRRGFRVFATRAPGSSGQV</sequence>
<dbReference type="EMBL" id="CP002275">
    <property type="protein sequence ID" value="AFS14029.1"/>
    <property type="molecule type" value="Genomic_DNA"/>
</dbReference>
<dbReference type="PATRIC" id="fig|1232724.3.peg.2058"/>
<dbReference type="KEGG" id="mid:MIP_02963"/>
<gene>
    <name evidence="1" type="ORF">MIP_02963</name>
</gene>
<reference evidence="1 2" key="1">
    <citation type="journal article" date="2007" name="PLoS ONE">
        <title>Molecular analysis of a leprosy immunotherapeutic bacillus provides insights into Mycobacterium evolution.</title>
        <authorList>
            <person name="Ahmed N."/>
            <person name="Saini V."/>
            <person name="Raghuvanshi S."/>
            <person name="Khurana J.P."/>
            <person name="Tyagi A.K."/>
            <person name="Tyagi A.K."/>
            <person name="Hasnain S.E."/>
        </authorList>
    </citation>
    <scope>NUCLEOTIDE SEQUENCE [LARGE SCALE GENOMIC DNA]</scope>
    <source>
        <strain evidence="1">MTCC 9506</strain>
    </source>
</reference>
<protein>
    <submittedName>
        <fullName evidence="1">Dihydrodipicolinate reductase</fullName>
    </submittedName>
</protein>
<reference evidence="1 2" key="2">
    <citation type="journal article" date="2012" name="Nucleic Acids Res.">
        <title>Massive gene acquisitions in Mycobacterium indicus pranii provide a perspective on mycobacterial evolution.</title>
        <authorList>
            <person name="Saini V."/>
            <person name="Raghuvanshi S."/>
            <person name="Khurana J.P."/>
            <person name="Ahmed N."/>
            <person name="Hasnain S.E."/>
            <person name="Tyagi A.K."/>
            <person name="Tyagi A.K."/>
        </authorList>
    </citation>
    <scope>NUCLEOTIDE SEQUENCE [LARGE SCALE GENOMIC DNA]</scope>
    <source>
        <strain evidence="2">DSM 45239 / MTCC 9506</strain>
    </source>
</reference>
<organism evidence="1 2">
    <name type="scientific">Mycobacterium indicus pranii (strain DSM 45239 / MTCC 9506)</name>
    <dbReference type="NCBI Taxonomy" id="1232724"/>
    <lineage>
        <taxon>Bacteria</taxon>
        <taxon>Bacillati</taxon>
        <taxon>Actinomycetota</taxon>
        <taxon>Actinomycetes</taxon>
        <taxon>Mycobacteriales</taxon>
        <taxon>Mycobacteriaceae</taxon>
        <taxon>Mycobacterium</taxon>
        <taxon>Mycobacterium avium complex (MAC)</taxon>
    </lineage>
</organism>
<dbReference type="AlphaFoldDB" id="J9WA23"/>
<accession>J9WA23</accession>
<evidence type="ECO:0000313" key="1">
    <source>
        <dbReference type="EMBL" id="AFS14029.1"/>
    </source>
</evidence>
<evidence type="ECO:0000313" key="2">
    <source>
        <dbReference type="Proteomes" id="UP000007329"/>
    </source>
</evidence>
<name>J9WA23_MYCIP</name>
<dbReference type="Proteomes" id="UP000007329">
    <property type="component" value="Chromosome"/>
</dbReference>
<dbReference type="HOGENOM" id="CLU_3330415_0_0_11"/>
<proteinExistence type="predicted"/>